<reference evidence="2" key="2">
    <citation type="submission" date="2021-10" db="EMBL/GenBank/DDBJ databases">
        <title>Phylogenomics reveals ancestral predisposition of the termite-cultivated fungus Termitomyces towards a domesticated lifestyle.</title>
        <authorList>
            <person name="Auxier B."/>
            <person name="Grum-Grzhimaylo A."/>
            <person name="Cardenas M.E."/>
            <person name="Lodge J.D."/>
            <person name="Laessoe T."/>
            <person name="Pedersen O."/>
            <person name="Smith M.E."/>
            <person name="Kuyper T.W."/>
            <person name="Franco-Molano E.A."/>
            <person name="Baroni T.J."/>
            <person name="Aanen D.K."/>
        </authorList>
    </citation>
    <scope>NUCLEOTIDE SEQUENCE</scope>
    <source>
        <strain evidence="2">D49</strain>
    </source>
</reference>
<protein>
    <submittedName>
        <fullName evidence="2">Uncharacterized protein</fullName>
    </submittedName>
</protein>
<dbReference type="EMBL" id="JABCKI010001305">
    <property type="protein sequence ID" value="KAG5649244.1"/>
    <property type="molecule type" value="Genomic_DNA"/>
</dbReference>
<reference evidence="2" key="1">
    <citation type="submission" date="2021-02" db="EMBL/GenBank/DDBJ databases">
        <authorList>
            <person name="Nieuwenhuis M."/>
            <person name="Van De Peppel L.J.J."/>
        </authorList>
    </citation>
    <scope>NUCLEOTIDE SEQUENCE</scope>
    <source>
        <strain evidence="2">D49</strain>
    </source>
</reference>
<feature type="region of interest" description="Disordered" evidence="1">
    <location>
        <begin position="1"/>
        <end position="29"/>
    </location>
</feature>
<gene>
    <name evidence="2" type="ORF">H0H81_005174</name>
</gene>
<evidence type="ECO:0000313" key="3">
    <source>
        <dbReference type="Proteomes" id="UP000717328"/>
    </source>
</evidence>
<evidence type="ECO:0000256" key="1">
    <source>
        <dbReference type="SAM" id="MobiDB-lite"/>
    </source>
</evidence>
<comment type="caution">
    <text evidence="2">The sequence shown here is derived from an EMBL/GenBank/DDBJ whole genome shotgun (WGS) entry which is preliminary data.</text>
</comment>
<name>A0A9P7KH23_9AGAR</name>
<feature type="compositionally biased region" description="Polar residues" evidence="1">
    <location>
        <begin position="104"/>
        <end position="119"/>
    </location>
</feature>
<accession>A0A9P7KH23</accession>
<sequence length="126" mass="13582">METTKASSKGGGKGAAETKQQMRSSNKSTWFSTTTAAAYTHNMSPASSIQPTDPPEASIMREAYSYQEQSYHLNSLHSSSTLTSLSTPMNEMIFGAVSNELLNQNQGQKMSAKSNNLPPNGSVERT</sequence>
<evidence type="ECO:0000313" key="2">
    <source>
        <dbReference type="EMBL" id="KAG5649244.1"/>
    </source>
</evidence>
<dbReference type="AlphaFoldDB" id="A0A9P7KH23"/>
<dbReference type="Proteomes" id="UP000717328">
    <property type="component" value="Unassembled WGS sequence"/>
</dbReference>
<proteinExistence type="predicted"/>
<keyword evidence="3" id="KW-1185">Reference proteome</keyword>
<organism evidence="2 3">
    <name type="scientific">Sphagnurus paluster</name>
    <dbReference type="NCBI Taxonomy" id="117069"/>
    <lineage>
        <taxon>Eukaryota</taxon>
        <taxon>Fungi</taxon>
        <taxon>Dikarya</taxon>
        <taxon>Basidiomycota</taxon>
        <taxon>Agaricomycotina</taxon>
        <taxon>Agaricomycetes</taxon>
        <taxon>Agaricomycetidae</taxon>
        <taxon>Agaricales</taxon>
        <taxon>Tricholomatineae</taxon>
        <taxon>Lyophyllaceae</taxon>
        <taxon>Sphagnurus</taxon>
    </lineage>
</organism>
<feature type="region of interest" description="Disordered" evidence="1">
    <location>
        <begin position="104"/>
        <end position="126"/>
    </location>
</feature>